<sequence>MTRRFFEGVKDVQELRKKYKELLKQYHPDNGGSVEIMQEINAEYDKLFKVLPKDSAESTKSAAGAEGPSASGDGVTDAMRAVLEKLAGLAGITIEICGSWVWVSGDTYPVKDIIKAAGCFFSSKKKMWYWREEKEGWHGRRGGADMATIRLKYGSQSYTGTAQKELA</sequence>
<dbReference type="Gene3D" id="1.10.287.110">
    <property type="entry name" value="DnaJ domain"/>
    <property type="match status" value="1"/>
</dbReference>
<reference evidence="1" key="1">
    <citation type="journal article" date="2021" name="Proc. Natl. Acad. Sci. U.S.A.">
        <title>A Catalog of Tens of Thousands of Viruses from Human Metagenomes Reveals Hidden Associations with Chronic Diseases.</title>
        <authorList>
            <person name="Tisza M.J."/>
            <person name="Buck C.B."/>
        </authorList>
    </citation>
    <scope>NUCLEOTIDE SEQUENCE</scope>
    <source>
        <strain evidence="1">CtHG14</strain>
    </source>
</reference>
<name>A0A8S5RJI8_9VIRU</name>
<proteinExistence type="predicted"/>
<dbReference type="InterPro" id="IPR001623">
    <property type="entry name" value="DnaJ_domain"/>
</dbReference>
<organism evidence="1">
    <name type="scientific">virus sp. ctHG14</name>
    <dbReference type="NCBI Taxonomy" id="2827626"/>
    <lineage>
        <taxon>Viruses</taxon>
    </lineage>
</organism>
<protein>
    <submittedName>
        <fullName evidence="1">Dna-J like membrane chaperone protein</fullName>
    </submittedName>
</protein>
<dbReference type="SUPFAM" id="SSF46565">
    <property type="entry name" value="Chaperone J-domain"/>
    <property type="match status" value="1"/>
</dbReference>
<dbReference type="EMBL" id="BK059106">
    <property type="protein sequence ID" value="DAE31197.1"/>
    <property type="molecule type" value="Genomic_DNA"/>
</dbReference>
<accession>A0A8S5RJI8</accession>
<evidence type="ECO:0000313" key="1">
    <source>
        <dbReference type="EMBL" id="DAE31197.1"/>
    </source>
</evidence>
<dbReference type="InterPro" id="IPR036869">
    <property type="entry name" value="J_dom_sf"/>
</dbReference>
<dbReference type="CDD" id="cd06257">
    <property type="entry name" value="DnaJ"/>
    <property type="match status" value="1"/>
</dbReference>